<dbReference type="Proteomes" id="UP001055879">
    <property type="component" value="Linkage Group LG06"/>
</dbReference>
<evidence type="ECO:0000313" key="2">
    <source>
        <dbReference type="Proteomes" id="UP001055879"/>
    </source>
</evidence>
<name>A0ACB9BCD0_ARCLA</name>
<proteinExistence type="predicted"/>
<dbReference type="EMBL" id="CM042052">
    <property type="protein sequence ID" value="KAI3720034.1"/>
    <property type="molecule type" value="Genomic_DNA"/>
</dbReference>
<sequence length="113" mass="12739">MTLPLHDILTQNTSNSYSNCRRRYRSRNIVGRSGDVAGVARVPSRHIVKCETHRYQIKMKTVNEGCLSIDPHVEAKKHSIICNYTLAMKLIIVSKLQSQLGVEANQTTVTETN</sequence>
<comment type="caution">
    <text evidence="1">The sequence shown here is derived from an EMBL/GenBank/DDBJ whole genome shotgun (WGS) entry which is preliminary data.</text>
</comment>
<keyword evidence="2" id="KW-1185">Reference proteome</keyword>
<reference evidence="1 2" key="2">
    <citation type="journal article" date="2022" name="Mol. Ecol. Resour.">
        <title>The genomes of chicory, endive, great burdock and yacon provide insights into Asteraceae paleo-polyploidization history and plant inulin production.</title>
        <authorList>
            <person name="Fan W."/>
            <person name="Wang S."/>
            <person name="Wang H."/>
            <person name="Wang A."/>
            <person name="Jiang F."/>
            <person name="Liu H."/>
            <person name="Zhao H."/>
            <person name="Xu D."/>
            <person name="Zhang Y."/>
        </authorList>
    </citation>
    <scope>NUCLEOTIDE SEQUENCE [LARGE SCALE GENOMIC DNA]</scope>
    <source>
        <strain evidence="2">cv. Niubang</strain>
    </source>
</reference>
<evidence type="ECO:0000313" key="1">
    <source>
        <dbReference type="EMBL" id="KAI3720034.1"/>
    </source>
</evidence>
<protein>
    <submittedName>
        <fullName evidence="1">Uncharacterized protein</fullName>
    </submittedName>
</protein>
<organism evidence="1 2">
    <name type="scientific">Arctium lappa</name>
    <name type="common">Greater burdock</name>
    <name type="synonym">Lappa major</name>
    <dbReference type="NCBI Taxonomy" id="4217"/>
    <lineage>
        <taxon>Eukaryota</taxon>
        <taxon>Viridiplantae</taxon>
        <taxon>Streptophyta</taxon>
        <taxon>Embryophyta</taxon>
        <taxon>Tracheophyta</taxon>
        <taxon>Spermatophyta</taxon>
        <taxon>Magnoliopsida</taxon>
        <taxon>eudicotyledons</taxon>
        <taxon>Gunneridae</taxon>
        <taxon>Pentapetalae</taxon>
        <taxon>asterids</taxon>
        <taxon>campanulids</taxon>
        <taxon>Asterales</taxon>
        <taxon>Asteraceae</taxon>
        <taxon>Carduoideae</taxon>
        <taxon>Cardueae</taxon>
        <taxon>Arctiinae</taxon>
        <taxon>Arctium</taxon>
    </lineage>
</organism>
<reference evidence="2" key="1">
    <citation type="journal article" date="2022" name="Mol. Ecol. Resour.">
        <title>The genomes of chicory, endive, great burdock and yacon provide insights into Asteraceae palaeo-polyploidization history and plant inulin production.</title>
        <authorList>
            <person name="Fan W."/>
            <person name="Wang S."/>
            <person name="Wang H."/>
            <person name="Wang A."/>
            <person name="Jiang F."/>
            <person name="Liu H."/>
            <person name="Zhao H."/>
            <person name="Xu D."/>
            <person name="Zhang Y."/>
        </authorList>
    </citation>
    <scope>NUCLEOTIDE SEQUENCE [LARGE SCALE GENOMIC DNA]</scope>
    <source>
        <strain evidence="2">cv. Niubang</strain>
    </source>
</reference>
<gene>
    <name evidence="1" type="ORF">L6452_20941</name>
</gene>
<accession>A0ACB9BCD0</accession>